<accession>A0A6A4KMG1</accession>
<dbReference type="GO" id="GO:0008171">
    <property type="term" value="F:O-methyltransferase activity"/>
    <property type="evidence" value="ECO:0007669"/>
    <property type="project" value="InterPro"/>
</dbReference>
<evidence type="ECO:0000259" key="4">
    <source>
        <dbReference type="Pfam" id="PF00891"/>
    </source>
</evidence>
<dbReference type="InterPro" id="IPR016461">
    <property type="entry name" value="COMT-like"/>
</dbReference>
<feature type="domain" description="O-methyltransferase C-terminal" evidence="4">
    <location>
        <begin position="56"/>
        <end position="198"/>
    </location>
</feature>
<dbReference type="EMBL" id="QEFC01006296">
    <property type="protein sequence ID" value="KAE9444701.1"/>
    <property type="molecule type" value="Genomic_DNA"/>
</dbReference>
<proteinExistence type="predicted"/>
<dbReference type="GO" id="GO:0032259">
    <property type="term" value="P:methylation"/>
    <property type="evidence" value="ECO:0007669"/>
    <property type="project" value="UniProtKB-KW"/>
</dbReference>
<dbReference type="InterPro" id="IPR029063">
    <property type="entry name" value="SAM-dependent_MTases_sf"/>
</dbReference>
<dbReference type="SUPFAM" id="SSF53335">
    <property type="entry name" value="S-adenosyl-L-methionine-dependent methyltransferases"/>
    <property type="match status" value="1"/>
</dbReference>
<name>A0A6A4KMG1_9ERIC</name>
<organism evidence="5">
    <name type="scientific">Rhododendron williamsianum</name>
    <dbReference type="NCBI Taxonomy" id="262921"/>
    <lineage>
        <taxon>Eukaryota</taxon>
        <taxon>Viridiplantae</taxon>
        <taxon>Streptophyta</taxon>
        <taxon>Embryophyta</taxon>
        <taxon>Tracheophyta</taxon>
        <taxon>Spermatophyta</taxon>
        <taxon>Magnoliopsida</taxon>
        <taxon>eudicotyledons</taxon>
        <taxon>Gunneridae</taxon>
        <taxon>Pentapetalae</taxon>
        <taxon>asterids</taxon>
        <taxon>Ericales</taxon>
        <taxon>Ericaceae</taxon>
        <taxon>Ericoideae</taxon>
        <taxon>Rhodoreae</taxon>
        <taxon>Rhododendron</taxon>
    </lineage>
</organism>
<dbReference type="Pfam" id="PF00891">
    <property type="entry name" value="Methyltransf_2"/>
    <property type="match status" value="1"/>
</dbReference>
<dbReference type="PANTHER" id="PTHR11746">
    <property type="entry name" value="O-METHYLTRANSFERASE"/>
    <property type="match status" value="1"/>
</dbReference>
<dbReference type="AlphaFoldDB" id="A0A6A4KMG1"/>
<protein>
    <recommendedName>
        <fullName evidence="4">O-methyltransferase C-terminal domain-containing protein</fullName>
    </recommendedName>
</protein>
<evidence type="ECO:0000256" key="3">
    <source>
        <dbReference type="ARBA" id="ARBA00022691"/>
    </source>
</evidence>
<dbReference type="InterPro" id="IPR001077">
    <property type="entry name" value="COMT_C"/>
</dbReference>
<gene>
    <name evidence="5" type="ORF">C3L33_23401</name>
</gene>
<dbReference type="Gene3D" id="3.40.50.150">
    <property type="entry name" value="Vaccinia Virus protein VP39"/>
    <property type="match status" value="1"/>
</dbReference>
<keyword evidence="2" id="KW-0808">Transferase</keyword>
<feature type="non-terminal residue" evidence="5">
    <location>
        <position position="1"/>
    </location>
</feature>
<comment type="caution">
    <text evidence="5">The sequence shown here is derived from an EMBL/GenBank/DDBJ whole genome shotgun (WGS) entry which is preliminary data.</text>
</comment>
<sequence length="212" mass="23435">MLTSPWQNVAEWFQSDDPTRLDGSREDVLGTRGQRSAALQRGDGQRLPAGCERDVSRTARGFSGLNSLVDVVGLTGTVAKALAYAFPELECTVLDLPHVVADLRGSGNLKFVGGDMLKAIPSADAVLLKWILHDWSDEESVKILKRCKEALPSRGGKVIIIDIKVENDKEGDDESTETQLFWDMLMMIVVMGEGENRERLGEALHQCRLQRL</sequence>
<dbReference type="OrthoDB" id="2410195at2759"/>
<keyword evidence="1" id="KW-0489">Methyltransferase</keyword>
<dbReference type="PROSITE" id="PS51683">
    <property type="entry name" value="SAM_OMT_II"/>
    <property type="match status" value="1"/>
</dbReference>
<evidence type="ECO:0000256" key="1">
    <source>
        <dbReference type="ARBA" id="ARBA00022603"/>
    </source>
</evidence>
<keyword evidence="3" id="KW-0949">S-adenosyl-L-methionine</keyword>
<evidence type="ECO:0000256" key="2">
    <source>
        <dbReference type="ARBA" id="ARBA00022679"/>
    </source>
</evidence>
<reference evidence="5" key="1">
    <citation type="journal article" date="2019" name="Genome Biol. Evol.">
        <title>The Rhododendron genome and chromosomal organization provide insight into shared whole-genome duplications across the heath family (Ericaceae).</title>
        <authorList>
            <person name="Soza V.L."/>
            <person name="Lindsley D."/>
            <person name="Waalkes A."/>
            <person name="Ramage E."/>
            <person name="Patwardhan R.P."/>
            <person name="Burton J.N."/>
            <person name="Adey A."/>
            <person name="Kumar A."/>
            <person name="Qiu R."/>
            <person name="Shendure J."/>
            <person name="Hall B."/>
        </authorList>
    </citation>
    <scope>NUCLEOTIDE SEQUENCE</scope>
    <source>
        <strain evidence="5">RSF 1966-606</strain>
    </source>
</reference>
<evidence type="ECO:0000313" key="5">
    <source>
        <dbReference type="EMBL" id="KAE9444701.1"/>
    </source>
</evidence>